<evidence type="ECO:0000313" key="2">
    <source>
        <dbReference type="EMBL" id="GAL27260.1"/>
    </source>
</evidence>
<dbReference type="Gene3D" id="3.30.1540.10">
    <property type="entry name" value="formyl-coa transferase, domain 3"/>
    <property type="match status" value="1"/>
</dbReference>
<reference evidence="3" key="1">
    <citation type="submission" date="2014-09" db="EMBL/GenBank/DDBJ databases">
        <title>Vibrio variabilis JCM 19239. (C206) whole genome shotgun sequence.</title>
        <authorList>
            <person name="Sawabe T."/>
            <person name="Meirelles P."/>
            <person name="Nakanishi M."/>
            <person name="Sayaka M."/>
            <person name="Hattori M."/>
            <person name="Ohkuma M."/>
        </authorList>
    </citation>
    <scope>NUCLEOTIDE SEQUENCE [LARGE SCALE GENOMIC DNA]</scope>
    <source>
        <strain evidence="3">JCM 19239</strain>
    </source>
</reference>
<dbReference type="InterPro" id="IPR023606">
    <property type="entry name" value="CoA-Trfase_III_dom_1_sf"/>
</dbReference>
<name>A0ABQ0JG33_9VIBR</name>
<dbReference type="PANTHER" id="PTHR48207:SF4">
    <property type="entry name" value="BLL6097 PROTEIN"/>
    <property type="match status" value="1"/>
</dbReference>
<keyword evidence="1" id="KW-0808">Transferase</keyword>
<dbReference type="InterPro" id="IPR050483">
    <property type="entry name" value="CoA-transferase_III_domain"/>
</dbReference>
<evidence type="ECO:0000313" key="3">
    <source>
        <dbReference type="Proteomes" id="UP000029223"/>
    </source>
</evidence>
<gene>
    <name evidence="2" type="ORF">JCM19239_2072</name>
</gene>
<dbReference type="PANTHER" id="PTHR48207">
    <property type="entry name" value="SUCCINATE--HYDROXYMETHYLGLUTARATE COA-TRANSFERASE"/>
    <property type="match status" value="1"/>
</dbReference>
<keyword evidence="3" id="KW-1185">Reference proteome</keyword>
<sequence>MTDQIRLLEGLTVLDFSQFLSGPSAALRLADMGARVIKVERPGQGDICRYLYVAKQKIAGESTIFHAINRNKEGVSIDLKSPKGLRNAKALIKQADVMIQNFRPGVIERLGLGYEEVKALNPNLIYASVSGYGIGNTHLEHKPGQDLLAQSISGLTWLNSSREQPPTPFGLAIADLSASYQLVQGVLALLVRRAKTGSGGCVDVSLLESLMDLQFEVFSNFLNGGQAKPRRCSNANAHALMAAPYGIYQTSDGYIALANTAVNKLGGVLGIEELCRMDDSRLWFTEKTFIFSRLQNLFVTEPSDHWLDLLSQSEVWCSPVLDWPELFANSAFKQLNFFQTVMQGDEQMHTTRCPIRINGEVSRSSKGSPTIGADNASIYQEFGLEE</sequence>
<dbReference type="Proteomes" id="UP000029223">
    <property type="component" value="Unassembled WGS sequence"/>
</dbReference>
<dbReference type="EMBL" id="BBMS01000027">
    <property type="protein sequence ID" value="GAL27260.1"/>
    <property type="molecule type" value="Genomic_DNA"/>
</dbReference>
<dbReference type="Pfam" id="PF02515">
    <property type="entry name" value="CoA_transf_3"/>
    <property type="match status" value="1"/>
</dbReference>
<dbReference type="InterPro" id="IPR003673">
    <property type="entry name" value="CoA-Trfase_fam_III"/>
</dbReference>
<organism evidence="2 3">
    <name type="scientific">Vibrio variabilis</name>
    <dbReference type="NCBI Taxonomy" id="990271"/>
    <lineage>
        <taxon>Bacteria</taxon>
        <taxon>Pseudomonadati</taxon>
        <taxon>Pseudomonadota</taxon>
        <taxon>Gammaproteobacteria</taxon>
        <taxon>Vibrionales</taxon>
        <taxon>Vibrionaceae</taxon>
        <taxon>Vibrio</taxon>
    </lineage>
</organism>
<dbReference type="InterPro" id="IPR044855">
    <property type="entry name" value="CoA-Trfase_III_dom3_sf"/>
</dbReference>
<proteinExistence type="predicted"/>
<reference evidence="3" key="2">
    <citation type="submission" date="2014-09" db="EMBL/GenBank/DDBJ databases">
        <authorList>
            <consortium name="NBRP consortium"/>
            <person name="Sawabe T."/>
            <person name="Meirelles P."/>
            <person name="Nakanishi M."/>
            <person name="Sayaka M."/>
            <person name="Hattori M."/>
            <person name="Ohkuma M."/>
        </authorList>
    </citation>
    <scope>NUCLEOTIDE SEQUENCE [LARGE SCALE GENOMIC DNA]</scope>
    <source>
        <strain evidence="3">JCM 19239</strain>
    </source>
</reference>
<dbReference type="Gene3D" id="3.40.50.10540">
    <property type="entry name" value="Crotonobetainyl-coa:carnitine coa-transferase, domain 1"/>
    <property type="match status" value="1"/>
</dbReference>
<comment type="caution">
    <text evidence="2">The sequence shown here is derived from an EMBL/GenBank/DDBJ whole genome shotgun (WGS) entry which is preliminary data.</text>
</comment>
<accession>A0ABQ0JG33</accession>
<protein>
    <submittedName>
        <fullName evidence="2">Probable racemase</fullName>
    </submittedName>
</protein>
<dbReference type="SUPFAM" id="SSF89796">
    <property type="entry name" value="CoA-transferase family III (CaiB/BaiF)"/>
    <property type="match status" value="1"/>
</dbReference>
<evidence type="ECO:0000256" key="1">
    <source>
        <dbReference type="ARBA" id="ARBA00022679"/>
    </source>
</evidence>